<feature type="transmembrane region" description="Helical" evidence="1">
    <location>
        <begin position="20"/>
        <end position="38"/>
    </location>
</feature>
<gene>
    <name evidence="2" type="ORF">Catovirus_2_282</name>
</gene>
<keyword evidence="1" id="KW-1133">Transmembrane helix</keyword>
<accession>A0A1V0SC93</accession>
<keyword evidence="1" id="KW-0812">Transmembrane</keyword>
<proteinExistence type="predicted"/>
<sequence length="79" mass="9143">MNNKNSNNNINNLNNGYHCLTVLILQMMAVTNAIMLGWKVKKIEGNKFVITKKKNQLTELDNDTVRFLDTIMQFKQIDV</sequence>
<reference evidence="2" key="1">
    <citation type="journal article" date="2017" name="Science">
        <title>Giant viruses with an expanded complement of translation system components.</title>
        <authorList>
            <person name="Schulz F."/>
            <person name="Yutin N."/>
            <person name="Ivanova N.N."/>
            <person name="Ortega D.R."/>
            <person name="Lee T.K."/>
            <person name="Vierheilig J."/>
            <person name="Daims H."/>
            <person name="Horn M."/>
            <person name="Wagner M."/>
            <person name="Jensen G.J."/>
            <person name="Kyrpides N.C."/>
            <person name="Koonin E.V."/>
            <person name="Woyke T."/>
        </authorList>
    </citation>
    <scope>NUCLEOTIDE SEQUENCE</scope>
    <source>
        <strain evidence="2">CTV1</strain>
    </source>
</reference>
<keyword evidence="1" id="KW-0472">Membrane</keyword>
<dbReference type="EMBL" id="KY684084">
    <property type="protein sequence ID" value="ARF09333.1"/>
    <property type="molecule type" value="Genomic_DNA"/>
</dbReference>
<evidence type="ECO:0000313" key="2">
    <source>
        <dbReference type="EMBL" id="ARF09333.1"/>
    </source>
</evidence>
<protein>
    <submittedName>
        <fullName evidence="2">Uncharacterized protein</fullName>
    </submittedName>
</protein>
<evidence type="ECO:0000256" key="1">
    <source>
        <dbReference type="SAM" id="Phobius"/>
    </source>
</evidence>
<organism evidence="2">
    <name type="scientific">Catovirus CTV1</name>
    <dbReference type="NCBI Taxonomy" id="1977631"/>
    <lineage>
        <taxon>Viruses</taxon>
        <taxon>Varidnaviria</taxon>
        <taxon>Bamfordvirae</taxon>
        <taxon>Nucleocytoviricota</taxon>
        <taxon>Megaviricetes</taxon>
        <taxon>Imitervirales</taxon>
        <taxon>Mimiviridae</taxon>
        <taxon>Klosneuvirinae</taxon>
        <taxon>Catovirus</taxon>
    </lineage>
</organism>
<name>A0A1V0SC93_9VIRU</name>